<dbReference type="OrthoDB" id="5590282at2759"/>
<keyword evidence="1" id="KW-1133">Transmembrane helix</keyword>
<dbReference type="InterPro" id="IPR006671">
    <property type="entry name" value="Cyclin_N"/>
</dbReference>
<feature type="domain" description="Cyclin N-terminal" evidence="2">
    <location>
        <begin position="10"/>
        <end position="71"/>
    </location>
</feature>
<dbReference type="RefSeq" id="XP_004037544.1">
    <property type="nucleotide sequence ID" value="XM_004037496.1"/>
</dbReference>
<dbReference type="SUPFAM" id="SSF47954">
    <property type="entry name" value="Cyclin-like"/>
    <property type="match status" value="1"/>
</dbReference>
<dbReference type="InterPro" id="IPR036915">
    <property type="entry name" value="Cyclin-like_sf"/>
</dbReference>
<dbReference type="EMBL" id="GL983424">
    <property type="protein sequence ID" value="EGR33558.1"/>
    <property type="molecule type" value="Genomic_DNA"/>
</dbReference>
<dbReference type="InterPro" id="IPR039361">
    <property type="entry name" value="Cyclin"/>
</dbReference>
<dbReference type="AlphaFoldDB" id="G0QMJ2"/>
<protein>
    <submittedName>
        <fullName evidence="3">N-terminal domain protein</fullName>
        <ecNumber evidence="3">1.6.5.3</ecNumber>
    </submittedName>
</protein>
<dbReference type="GO" id="GO:0016491">
    <property type="term" value="F:oxidoreductase activity"/>
    <property type="evidence" value="ECO:0007669"/>
    <property type="project" value="UniProtKB-KW"/>
</dbReference>
<proteinExistence type="predicted"/>
<organism evidence="3 4">
    <name type="scientific">Ichthyophthirius multifiliis</name>
    <name type="common">White spot disease agent</name>
    <name type="synonym">Ich</name>
    <dbReference type="NCBI Taxonomy" id="5932"/>
    <lineage>
        <taxon>Eukaryota</taxon>
        <taxon>Sar</taxon>
        <taxon>Alveolata</taxon>
        <taxon>Ciliophora</taxon>
        <taxon>Intramacronucleata</taxon>
        <taxon>Oligohymenophorea</taxon>
        <taxon>Hymenostomatida</taxon>
        <taxon>Ophryoglenina</taxon>
        <taxon>Ichthyophthirius</taxon>
    </lineage>
</organism>
<evidence type="ECO:0000313" key="4">
    <source>
        <dbReference type="Proteomes" id="UP000008983"/>
    </source>
</evidence>
<evidence type="ECO:0000256" key="1">
    <source>
        <dbReference type="SAM" id="Phobius"/>
    </source>
</evidence>
<dbReference type="Pfam" id="PF00134">
    <property type="entry name" value="Cyclin_N"/>
    <property type="match status" value="1"/>
</dbReference>
<reference evidence="3 4" key="1">
    <citation type="submission" date="2011-07" db="EMBL/GenBank/DDBJ databases">
        <authorList>
            <person name="Coyne R."/>
            <person name="Brami D."/>
            <person name="Johnson J."/>
            <person name="Hostetler J."/>
            <person name="Hannick L."/>
            <person name="Clark T."/>
            <person name="Cassidy-Hanley D."/>
            <person name="Inman J."/>
        </authorList>
    </citation>
    <scope>NUCLEOTIDE SEQUENCE [LARGE SCALE GENOMIC DNA]</scope>
    <source>
        <strain evidence="3 4">G5</strain>
    </source>
</reference>
<dbReference type="GeneID" id="14909749"/>
<dbReference type="InParanoid" id="G0QMJ2"/>
<dbReference type="Proteomes" id="UP000008983">
    <property type="component" value="Unassembled WGS sequence"/>
</dbReference>
<dbReference type="STRING" id="857967.G0QMJ2"/>
<sequence>MDLYMEKTLRILENNDIHLLGVTCFFISCKFEEIYPVTIKIIEEKISHKKLNEKQIKEMEADVLLTLNFNLLGCSIQEIAIQTLTLLNFQEKLSQQEFSYVNKMCVYFSKMVLFDYELIKVNSYQILAAAILYIIFKVVQQINQFFLADQNVYFLLFFYLFFIRFNLYQTL</sequence>
<evidence type="ECO:0000313" key="3">
    <source>
        <dbReference type="EMBL" id="EGR33558.1"/>
    </source>
</evidence>
<keyword evidence="1" id="KW-0472">Membrane</keyword>
<dbReference type="EC" id="1.6.5.3" evidence="3"/>
<feature type="transmembrane region" description="Helical" evidence="1">
    <location>
        <begin position="121"/>
        <end position="139"/>
    </location>
</feature>
<keyword evidence="1" id="KW-0812">Transmembrane</keyword>
<evidence type="ECO:0000259" key="2">
    <source>
        <dbReference type="Pfam" id="PF00134"/>
    </source>
</evidence>
<dbReference type="PANTHER" id="PTHR10177">
    <property type="entry name" value="CYCLINS"/>
    <property type="match status" value="1"/>
</dbReference>
<keyword evidence="4" id="KW-1185">Reference proteome</keyword>
<dbReference type="PROSITE" id="PS51257">
    <property type="entry name" value="PROKAR_LIPOPROTEIN"/>
    <property type="match status" value="1"/>
</dbReference>
<keyword evidence="3" id="KW-0560">Oxidoreductase</keyword>
<feature type="transmembrane region" description="Helical" evidence="1">
    <location>
        <begin position="151"/>
        <end position="168"/>
    </location>
</feature>
<dbReference type="eggNOG" id="KOG0654">
    <property type="taxonomic scope" value="Eukaryota"/>
</dbReference>
<name>G0QMJ2_ICHMU</name>
<accession>G0QMJ2</accession>
<dbReference type="Gene3D" id="1.10.472.10">
    <property type="entry name" value="Cyclin-like"/>
    <property type="match status" value="2"/>
</dbReference>
<gene>
    <name evidence="3" type="ORF">IMG5_049330</name>
</gene>